<dbReference type="Pfam" id="PF02613">
    <property type="entry name" value="Nitrate_red_del"/>
    <property type="match status" value="1"/>
</dbReference>
<sequence length="208" mass="24736">MQPEQDYMMSAACCKLFSTLFYKRPSQDIIDILKENKFEVMWPEYSNKQKKVLKKLRDSVENEGFDSVKSDFFRLFIGSEKKLAYPWGSVYTDKDNLMFGESSMKFKEFCRKNNVSVDLEVNEPLDHIGVIFSVLSVLFEKACTDYNLDNVVELMREHLLPWFYRFIYLMKTSAITEFYQSIAALAEQYVNYWEEELEIDVEQVHLYK</sequence>
<dbReference type="SUPFAM" id="SSF89155">
    <property type="entry name" value="TorD-like"/>
    <property type="match status" value="1"/>
</dbReference>
<dbReference type="InterPro" id="IPR020945">
    <property type="entry name" value="DMSO/NO3_reduct_chaperone"/>
</dbReference>
<organism evidence="2 3">
    <name type="scientific">Shewanella algicola</name>
    <dbReference type="NCBI Taxonomy" id="640633"/>
    <lineage>
        <taxon>Bacteria</taxon>
        <taxon>Pseudomonadati</taxon>
        <taxon>Pseudomonadota</taxon>
        <taxon>Gammaproteobacteria</taxon>
        <taxon>Alteromonadales</taxon>
        <taxon>Shewanellaceae</taxon>
        <taxon>Shewanella</taxon>
    </lineage>
</organism>
<evidence type="ECO:0000313" key="3">
    <source>
        <dbReference type="Proteomes" id="UP001139408"/>
    </source>
</evidence>
<evidence type="ECO:0000256" key="1">
    <source>
        <dbReference type="ARBA" id="ARBA00023186"/>
    </source>
</evidence>
<dbReference type="PANTHER" id="PTHR34227">
    <property type="entry name" value="CHAPERONE PROTEIN YCDY"/>
    <property type="match status" value="1"/>
</dbReference>
<gene>
    <name evidence="2" type="ORF">L2749_19770</name>
</gene>
<dbReference type="RefSeq" id="WP_188926882.1">
    <property type="nucleotide sequence ID" value="NZ_BMQI01000061.1"/>
</dbReference>
<reference evidence="2" key="1">
    <citation type="submission" date="2022-01" db="EMBL/GenBank/DDBJ databases">
        <title>Whole genome-based taxonomy of the Shewanellaceae.</title>
        <authorList>
            <person name="Martin-Rodriguez A.J."/>
        </authorList>
    </citation>
    <scope>NUCLEOTIDE SEQUENCE</scope>
    <source>
        <strain evidence="2">DSM 23803</strain>
    </source>
</reference>
<dbReference type="AlphaFoldDB" id="A0A9X2CFJ1"/>
<dbReference type="InterPro" id="IPR026269">
    <property type="entry name" value="DmsD-type"/>
</dbReference>
<protein>
    <submittedName>
        <fullName evidence="2">Molecular chaperone TorD family protein</fullName>
    </submittedName>
</protein>
<dbReference type="PIRSF" id="PIRSF004690">
    <property type="entry name" value="DmsD"/>
    <property type="match status" value="1"/>
</dbReference>
<evidence type="ECO:0000313" key="2">
    <source>
        <dbReference type="EMBL" id="MCL1107457.1"/>
    </source>
</evidence>
<accession>A0A9X2CFJ1</accession>
<dbReference type="InterPro" id="IPR036411">
    <property type="entry name" value="TorD-like_sf"/>
</dbReference>
<name>A0A9X2CFJ1_9GAMM</name>
<keyword evidence="1" id="KW-0143">Chaperone</keyword>
<comment type="caution">
    <text evidence="2">The sequence shown here is derived from an EMBL/GenBank/DDBJ whole genome shotgun (WGS) entry which is preliminary data.</text>
</comment>
<dbReference type="EMBL" id="JAKILJ010000062">
    <property type="protein sequence ID" value="MCL1107457.1"/>
    <property type="molecule type" value="Genomic_DNA"/>
</dbReference>
<dbReference type="InterPro" id="IPR050289">
    <property type="entry name" value="TorD/DmsD_chaperones"/>
</dbReference>
<dbReference type="Proteomes" id="UP001139408">
    <property type="component" value="Unassembled WGS sequence"/>
</dbReference>
<proteinExistence type="predicted"/>
<dbReference type="PANTHER" id="PTHR34227:SF13">
    <property type="entry name" value="TAT PROOFREADING CHAPERONE DMSD-RELATED"/>
    <property type="match status" value="1"/>
</dbReference>
<dbReference type="Gene3D" id="1.10.3480.10">
    <property type="entry name" value="TorD-like"/>
    <property type="match status" value="1"/>
</dbReference>
<keyword evidence="3" id="KW-1185">Reference proteome</keyword>